<reference evidence="1" key="1">
    <citation type="submission" date="2021-06" db="EMBL/GenBank/DDBJ databases">
        <authorList>
            <person name="Kallberg Y."/>
            <person name="Tangrot J."/>
            <person name="Rosling A."/>
        </authorList>
    </citation>
    <scope>NUCLEOTIDE SEQUENCE</scope>
    <source>
        <strain evidence="1">CL551</strain>
    </source>
</reference>
<proteinExistence type="predicted"/>
<accession>A0A9N9BMB9</accession>
<dbReference type="AlphaFoldDB" id="A0A9N9BMB9"/>
<evidence type="ECO:0000313" key="1">
    <source>
        <dbReference type="EMBL" id="CAG8573924.1"/>
    </source>
</evidence>
<keyword evidence="2" id="KW-1185">Reference proteome</keyword>
<dbReference type="Proteomes" id="UP000789342">
    <property type="component" value="Unassembled WGS sequence"/>
</dbReference>
<organism evidence="1 2">
    <name type="scientific">Acaulospora morrowiae</name>
    <dbReference type="NCBI Taxonomy" id="94023"/>
    <lineage>
        <taxon>Eukaryota</taxon>
        <taxon>Fungi</taxon>
        <taxon>Fungi incertae sedis</taxon>
        <taxon>Mucoromycota</taxon>
        <taxon>Glomeromycotina</taxon>
        <taxon>Glomeromycetes</taxon>
        <taxon>Diversisporales</taxon>
        <taxon>Acaulosporaceae</taxon>
        <taxon>Acaulospora</taxon>
    </lineage>
</organism>
<dbReference type="EMBL" id="CAJVPV010004463">
    <property type="protein sequence ID" value="CAG8573924.1"/>
    <property type="molecule type" value="Genomic_DNA"/>
</dbReference>
<sequence length="144" mass="16174">MELTRFDYIAYASEKVIKKIIKGLHTSLEVNIKNHSTLLLHQPEFFTTSNINDLAVDDIGSSKTDTAKISGGIVSRGILSFEVKTKMKRGKNSITVSIMNKKPERNSSQKIYGKLHTDDKRKYAGDNIDFNDPYYRISGSITDG</sequence>
<gene>
    <name evidence="1" type="ORF">AMORRO_LOCUS6603</name>
</gene>
<evidence type="ECO:0000313" key="2">
    <source>
        <dbReference type="Proteomes" id="UP000789342"/>
    </source>
</evidence>
<name>A0A9N9BMB9_9GLOM</name>
<protein>
    <submittedName>
        <fullName evidence="1">9805_t:CDS:1</fullName>
    </submittedName>
</protein>
<comment type="caution">
    <text evidence="1">The sequence shown here is derived from an EMBL/GenBank/DDBJ whole genome shotgun (WGS) entry which is preliminary data.</text>
</comment>